<feature type="compositionally biased region" description="Basic and acidic residues" evidence="6">
    <location>
        <begin position="340"/>
        <end position="354"/>
    </location>
</feature>
<dbReference type="InterPro" id="IPR052337">
    <property type="entry name" value="SAT4-like"/>
</dbReference>
<keyword evidence="3 7" id="KW-1133">Transmembrane helix</keyword>
<dbReference type="PANTHER" id="PTHR33048:SF15">
    <property type="entry name" value="INTEGRAL MEMBRANE PROTEIN"/>
    <property type="match status" value="1"/>
</dbReference>
<dbReference type="GeneID" id="41967875"/>
<feature type="transmembrane region" description="Helical" evidence="7">
    <location>
        <begin position="259"/>
        <end position="277"/>
    </location>
</feature>
<evidence type="ECO:0000259" key="8">
    <source>
        <dbReference type="Pfam" id="PF20684"/>
    </source>
</evidence>
<comment type="caution">
    <text evidence="9">The sequence shown here is derived from an EMBL/GenBank/DDBJ whole genome shotgun (WGS) entry which is preliminary data.</text>
</comment>
<dbReference type="RefSeq" id="XP_030995745.1">
    <property type="nucleotide sequence ID" value="XM_031138681.1"/>
</dbReference>
<feature type="region of interest" description="Disordered" evidence="6">
    <location>
        <begin position="291"/>
        <end position="384"/>
    </location>
</feature>
<evidence type="ECO:0000256" key="5">
    <source>
        <dbReference type="ARBA" id="ARBA00038359"/>
    </source>
</evidence>
<comment type="subcellular location">
    <subcellularLocation>
        <location evidence="1">Membrane</location>
        <topology evidence="1">Multi-pass membrane protein</topology>
    </subcellularLocation>
</comment>
<feature type="domain" description="Rhodopsin" evidence="8">
    <location>
        <begin position="39"/>
        <end position="282"/>
    </location>
</feature>
<comment type="similarity">
    <text evidence="5">Belongs to the SAT4 family.</text>
</comment>
<accession>A0A507B5P4</accession>
<evidence type="ECO:0000256" key="6">
    <source>
        <dbReference type="SAM" id="MobiDB-lite"/>
    </source>
</evidence>
<dbReference type="InParanoid" id="A0A507B5P4"/>
<feature type="compositionally biased region" description="Basic and acidic residues" evidence="6">
    <location>
        <begin position="319"/>
        <end position="333"/>
    </location>
</feature>
<protein>
    <recommendedName>
        <fullName evidence="8">Rhodopsin domain-containing protein</fullName>
    </recommendedName>
</protein>
<proteinExistence type="inferred from homology"/>
<evidence type="ECO:0000256" key="3">
    <source>
        <dbReference type="ARBA" id="ARBA00022989"/>
    </source>
</evidence>
<dbReference type="AlphaFoldDB" id="A0A507B5P4"/>
<feature type="compositionally biased region" description="Basic and acidic residues" evidence="6">
    <location>
        <begin position="291"/>
        <end position="300"/>
    </location>
</feature>
<dbReference type="InterPro" id="IPR049326">
    <property type="entry name" value="Rhodopsin_dom_fungi"/>
</dbReference>
<keyword evidence="10" id="KW-1185">Reference proteome</keyword>
<keyword evidence="4 7" id="KW-0472">Membrane</keyword>
<dbReference type="PANTHER" id="PTHR33048">
    <property type="entry name" value="PTH11-LIKE INTEGRAL MEMBRANE PROTEIN (AFU_ORTHOLOGUE AFUA_5G11245)"/>
    <property type="match status" value="1"/>
</dbReference>
<sequence>MSATVDPNQRFVQLEGTSLSLFVTSIAGGILSLLAVGGRTLVRLKARTFGWDDGLMLAGLVIYLVDVVLACIGALSGLGTRNANLNATMMVESIKYLMLWMLLYVQALCLVKTSICLTILRIAATMPKLRIACFALLGLTLATFCTTFIGILLLCRPVAANWDQSIIKEGRGECSPISAMLGLSYTSTASTIATDLACAVLPAFILWQTQMKLSTKIMVAIVLSFGSFASVSTMIRTPYIDYYNHPLDDLAFHIGNIPLWSNVETAIGLICGSLPALRQYFVHRESRKATSRDERTDLSHGLHPGSMGLVTIGGSGGEMKSKDRKGLKSKFDIEDAEQGDWTRLDEDTNSDKESTVPIRGIRRDITFDVETSTMPDQRPAPGRR</sequence>
<feature type="transmembrane region" description="Helical" evidence="7">
    <location>
        <begin position="98"/>
        <end position="120"/>
    </location>
</feature>
<organism evidence="9 10">
    <name type="scientific">Thyridium curvatum</name>
    <dbReference type="NCBI Taxonomy" id="1093900"/>
    <lineage>
        <taxon>Eukaryota</taxon>
        <taxon>Fungi</taxon>
        <taxon>Dikarya</taxon>
        <taxon>Ascomycota</taxon>
        <taxon>Pezizomycotina</taxon>
        <taxon>Sordariomycetes</taxon>
        <taxon>Sordariomycetidae</taxon>
        <taxon>Thyridiales</taxon>
        <taxon>Thyridiaceae</taxon>
        <taxon>Thyridium</taxon>
    </lineage>
</organism>
<dbReference type="GO" id="GO:0016020">
    <property type="term" value="C:membrane"/>
    <property type="evidence" value="ECO:0007669"/>
    <property type="project" value="UniProtKB-SubCell"/>
</dbReference>
<evidence type="ECO:0000256" key="2">
    <source>
        <dbReference type="ARBA" id="ARBA00022692"/>
    </source>
</evidence>
<dbReference type="OrthoDB" id="9976870at2759"/>
<evidence type="ECO:0000256" key="4">
    <source>
        <dbReference type="ARBA" id="ARBA00023136"/>
    </source>
</evidence>
<feature type="transmembrane region" description="Helical" evidence="7">
    <location>
        <begin position="185"/>
        <end position="207"/>
    </location>
</feature>
<gene>
    <name evidence="9" type="ORF">E0L32_000428</name>
</gene>
<evidence type="ECO:0000313" key="9">
    <source>
        <dbReference type="EMBL" id="TPX14034.1"/>
    </source>
</evidence>
<feature type="transmembrane region" description="Helical" evidence="7">
    <location>
        <begin position="54"/>
        <end position="78"/>
    </location>
</feature>
<feature type="transmembrane region" description="Helical" evidence="7">
    <location>
        <begin position="132"/>
        <end position="154"/>
    </location>
</feature>
<evidence type="ECO:0000313" key="10">
    <source>
        <dbReference type="Proteomes" id="UP000319257"/>
    </source>
</evidence>
<dbReference type="EMBL" id="SKBQ01000002">
    <property type="protein sequence ID" value="TPX14034.1"/>
    <property type="molecule type" value="Genomic_DNA"/>
</dbReference>
<name>A0A507B5P4_9PEZI</name>
<feature type="transmembrane region" description="Helical" evidence="7">
    <location>
        <begin position="20"/>
        <end position="42"/>
    </location>
</feature>
<feature type="transmembrane region" description="Helical" evidence="7">
    <location>
        <begin position="219"/>
        <end position="239"/>
    </location>
</feature>
<reference evidence="9 10" key="1">
    <citation type="submission" date="2019-06" db="EMBL/GenBank/DDBJ databases">
        <title>Draft genome sequence of the filamentous fungus Phialemoniopsis curvata isolated from diesel fuel.</title>
        <authorList>
            <person name="Varaljay V.A."/>
            <person name="Lyon W.J."/>
            <person name="Crouch A.L."/>
            <person name="Drake C.E."/>
            <person name="Hollomon J.M."/>
            <person name="Nadeau L.J."/>
            <person name="Nunn H.S."/>
            <person name="Stevenson B.S."/>
            <person name="Bojanowski C.L."/>
            <person name="Crookes-Goodson W.J."/>
        </authorList>
    </citation>
    <scope>NUCLEOTIDE SEQUENCE [LARGE SCALE GENOMIC DNA]</scope>
    <source>
        <strain evidence="9 10">D216</strain>
    </source>
</reference>
<evidence type="ECO:0000256" key="1">
    <source>
        <dbReference type="ARBA" id="ARBA00004141"/>
    </source>
</evidence>
<keyword evidence="2 7" id="KW-0812">Transmembrane</keyword>
<dbReference type="Pfam" id="PF20684">
    <property type="entry name" value="Fung_rhodopsin"/>
    <property type="match status" value="1"/>
</dbReference>
<dbReference type="Proteomes" id="UP000319257">
    <property type="component" value="Unassembled WGS sequence"/>
</dbReference>
<evidence type="ECO:0000256" key="7">
    <source>
        <dbReference type="SAM" id="Phobius"/>
    </source>
</evidence>